<keyword evidence="3" id="KW-1185">Reference proteome</keyword>
<dbReference type="InterPro" id="IPR011871">
    <property type="entry name" value="Fib_succ_major"/>
</dbReference>
<evidence type="ECO:0000313" key="2">
    <source>
        <dbReference type="EMBL" id="AZS31795.1"/>
    </source>
</evidence>
<dbReference type="RefSeq" id="WP_106624218.1">
    <property type="nucleotide sequence ID" value="NZ_CP032819.1"/>
</dbReference>
<dbReference type="OrthoDB" id="9805760at2"/>
<evidence type="ECO:0000313" key="3">
    <source>
        <dbReference type="Proteomes" id="UP000270673"/>
    </source>
</evidence>
<gene>
    <name evidence="2" type="ORF">D8S85_21085</name>
</gene>
<organism evidence="2 3">
    <name type="scientific">Butyricimonas faecalis</name>
    <dbReference type="NCBI Taxonomy" id="2093856"/>
    <lineage>
        <taxon>Bacteria</taxon>
        <taxon>Pseudomonadati</taxon>
        <taxon>Bacteroidota</taxon>
        <taxon>Bacteroidia</taxon>
        <taxon>Bacteroidales</taxon>
        <taxon>Odoribacteraceae</taxon>
        <taxon>Butyricimonas</taxon>
    </lineage>
</organism>
<reference evidence="2 3" key="1">
    <citation type="submission" date="2018-10" db="EMBL/GenBank/DDBJ databases">
        <title>Butyricimonas faecalis sp. nov., isolated from human faeces and emended description of the genus Butyricimonas.</title>
        <authorList>
            <person name="Le Roy T."/>
            <person name="Van der Smissen P."/>
            <person name="Paquot A."/>
            <person name="Delzenne N."/>
            <person name="Muccioli G."/>
            <person name="Collet J.-F."/>
            <person name="Cani P.D."/>
        </authorList>
    </citation>
    <scope>NUCLEOTIDE SEQUENCE [LARGE SCALE GENOMIC DNA]</scope>
    <source>
        <strain evidence="2 3">H184</strain>
    </source>
</reference>
<dbReference type="NCBIfam" id="TIGR02145">
    <property type="entry name" value="Fib_succ_major"/>
    <property type="match status" value="1"/>
</dbReference>
<accession>A0A3Q9ITP7</accession>
<dbReference type="KEGG" id="buy:D8S85_21085"/>
<protein>
    <recommendedName>
        <fullName evidence="1">Fibrobacter succinogenes major paralogous domain-containing protein</fullName>
    </recommendedName>
</protein>
<proteinExistence type="predicted"/>
<evidence type="ECO:0000259" key="1">
    <source>
        <dbReference type="Pfam" id="PF09603"/>
    </source>
</evidence>
<dbReference type="Pfam" id="PF09603">
    <property type="entry name" value="Fib_succ_major"/>
    <property type="match status" value="1"/>
</dbReference>
<name>A0A3Q9ITP7_9BACT</name>
<dbReference type="Proteomes" id="UP000270673">
    <property type="component" value="Chromosome"/>
</dbReference>
<feature type="domain" description="Fibrobacter succinogenes major paralogous" evidence="1">
    <location>
        <begin position="44"/>
        <end position="282"/>
    </location>
</feature>
<dbReference type="EMBL" id="CP032819">
    <property type="protein sequence ID" value="AZS31795.1"/>
    <property type="molecule type" value="Genomic_DNA"/>
</dbReference>
<sequence>MRKILLIISLFALWCCQNEDKVIRPDVQVGNFTDERDQITYRCVTIGNQVWMAENLRFRRDEGAFDGCWTWNEKLPKLTTKQFVKLVEDYWVKFLISDDLYLKIDKWNQEGYSYEEIIDKVRDQLPKELLDEFYQTNPNEEFLKEFGYLYSYEAAMAAVPKGWRLPTDEDWQELERTLGMSGKEISLMNQWRGNGQGDLLKSGESGIGFDALMCGGKLFGTGEKVNVYSRQGANAYFWSASAIAETDSTQIAVVRSVGMGEFGILRFYSRTDGTAYSVRCVKNKED</sequence>
<dbReference type="AlphaFoldDB" id="A0A3Q9ITP7"/>